<feature type="transmembrane region" description="Helical" evidence="12">
    <location>
        <begin position="71"/>
        <end position="96"/>
    </location>
</feature>
<evidence type="ECO:0000256" key="6">
    <source>
        <dbReference type="ARBA" id="ARBA00022781"/>
    </source>
</evidence>
<keyword evidence="6" id="KW-0375">Hydrogen ion transport</keyword>
<dbReference type="AlphaFoldDB" id="A0A384W1K8"/>
<protein>
    <recommendedName>
        <fullName evidence="11">ATP synthase subunit a</fullName>
    </recommendedName>
</protein>
<keyword evidence="5 12" id="KW-0812">Transmembrane</keyword>
<evidence type="ECO:0000256" key="4">
    <source>
        <dbReference type="ARBA" id="ARBA00022547"/>
    </source>
</evidence>
<keyword evidence="7 12" id="KW-1133">Transmembrane helix</keyword>
<keyword evidence="8" id="KW-0406">Ion transport</keyword>
<dbReference type="Pfam" id="PF00119">
    <property type="entry name" value="ATP-synt_A"/>
    <property type="match status" value="1"/>
</dbReference>
<feature type="transmembrane region" description="Helical" evidence="12">
    <location>
        <begin position="132"/>
        <end position="154"/>
    </location>
</feature>
<evidence type="ECO:0000256" key="8">
    <source>
        <dbReference type="ARBA" id="ARBA00023065"/>
    </source>
</evidence>
<dbReference type="NCBIfam" id="TIGR01131">
    <property type="entry name" value="ATP_synt_6_or_A"/>
    <property type="match status" value="1"/>
</dbReference>
<feature type="transmembrane region" description="Helical" evidence="12">
    <location>
        <begin position="190"/>
        <end position="211"/>
    </location>
</feature>
<dbReference type="RefSeq" id="YP_009520106.1">
    <property type="nucleotide sequence ID" value="NC_039552.1"/>
</dbReference>
<dbReference type="Gene3D" id="1.20.120.220">
    <property type="entry name" value="ATP synthase, F0 complex, subunit A"/>
    <property type="match status" value="1"/>
</dbReference>
<comment type="subcellular location">
    <subcellularLocation>
        <location evidence="1">Membrane</location>
        <topology evidence="1">Multi-pass membrane protein</topology>
    </subcellularLocation>
    <subcellularLocation>
        <location evidence="11">Mitochondrion inner membrane</location>
        <topology evidence="11">Multi-pass membrane protein</topology>
    </subcellularLocation>
</comment>
<evidence type="ECO:0000256" key="2">
    <source>
        <dbReference type="ARBA" id="ARBA00006810"/>
    </source>
</evidence>
<dbReference type="GO" id="GO:0005743">
    <property type="term" value="C:mitochondrial inner membrane"/>
    <property type="evidence" value="ECO:0007669"/>
    <property type="project" value="UniProtKB-SubCell"/>
</dbReference>
<feature type="transmembrane region" description="Helical" evidence="12">
    <location>
        <begin position="160"/>
        <end position="178"/>
    </location>
</feature>
<reference evidence="13" key="1">
    <citation type="submission" date="2016-11" db="EMBL/GenBank/DDBJ databases">
        <title>From coast to the deep sea, phylogenetic analysis of Bathymodiolus mussels based on mitogenomic comparisons.</title>
        <authorList>
            <person name="Minxiao W."/>
            <person name="Ping Z."/>
            <person name="Chaolun L."/>
            <person name="Song S."/>
        </authorList>
    </citation>
    <scope>NUCLEOTIDE SEQUENCE</scope>
</reference>
<feature type="transmembrane region" description="Helical" evidence="12">
    <location>
        <begin position="26"/>
        <end position="50"/>
    </location>
</feature>
<name>A0A384W1K8_9BIVA</name>
<dbReference type="GO" id="GO:0045259">
    <property type="term" value="C:proton-transporting ATP synthase complex"/>
    <property type="evidence" value="ECO:0007669"/>
    <property type="project" value="UniProtKB-KW"/>
</dbReference>
<dbReference type="SUPFAM" id="SSF81336">
    <property type="entry name" value="F1F0 ATP synthase subunit A"/>
    <property type="match status" value="1"/>
</dbReference>
<dbReference type="InterPro" id="IPR035908">
    <property type="entry name" value="F0_ATP_A_sf"/>
</dbReference>
<dbReference type="EMBL" id="KY270857">
    <property type="protein sequence ID" value="ATB19137.1"/>
    <property type="molecule type" value="Genomic_DNA"/>
</dbReference>
<evidence type="ECO:0000256" key="12">
    <source>
        <dbReference type="SAM" id="Phobius"/>
    </source>
</evidence>
<geneLocation type="mitochondrion" evidence="13"/>
<evidence type="ECO:0000256" key="7">
    <source>
        <dbReference type="ARBA" id="ARBA00022989"/>
    </source>
</evidence>
<dbReference type="PANTHER" id="PTHR11410">
    <property type="entry name" value="ATP SYNTHASE SUBUNIT A"/>
    <property type="match status" value="1"/>
</dbReference>
<dbReference type="PANTHER" id="PTHR11410:SF0">
    <property type="entry name" value="ATP SYNTHASE SUBUNIT A"/>
    <property type="match status" value="1"/>
</dbReference>
<dbReference type="CDD" id="cd00310">
    <property type="entry name" value="ATP-synt_Fo_a_6"/>
    <property type="match status" value="1"/>
</dbReference>
<dbReference type="PRINTS" id="PR00123">
    <property type="entry name" value="ATPASEA"/>
</dbReference>
<gene>
    <name evidence="13" type="primary">ATP6</name>
</gene>
<feature type="transmembrane region" description="Helical" evidence="12">
    <location>
        <begin position="217"/>
        <end position="235"/>
    </location>
</feature>
<feature type="transmembrane region" description="Helical" evidence="12">
    <location>
        <begin position="102"/>
        <end position="120"/>
    </location>
</feature>
<dbReference type="InterPro" id="IPR000568">
    <property type="entry name" value="ATP_synth_F0_asu"/>
</dbReference>
<evidence type="ECO:0000313" key="13">
    <source>
        <dbReference type="EMBL" id="ATB19137.1"/>
    </source>
</evidence>
<keyword evidence="9 12" id="KW-0472">Membrane</keyword>
<evidence type="ECO:0000256" key="5">
    <source>
        <dbReference type="ARBA" id="ARBA00022692"/>
    </source>
</evidence>
<keyword evidence="3" id="KW-0813">Transport</keyword>
<keyword evidence="10" id="KW-0066">ATP synthesis</keyword>
<proteinExistence type="inferred from homology"/>
<dbReference type="GeneID" id="38280736"/>
<evidence type="ECO:0000256" key="9">
    <source>
        <dbReference type="ARBA" id="ARBA00023136"/>
    </source>
</evidence>
<evidence type="ECO:0000256" key="3">
    <source>
        <dbReference type="ARBA" id="ARBA00022448"/>
    </source>
</evidence>
<comment type="similarity">
    <text evidence="2">Belongs to the ATPase A chain family.</text>
</comment>
<dbReference type="CTD" id="4508"/>
<dbReference type="InterPro" id="IPR045083">
    <property type="entry name" value="ATP_synth_F0_asu_bact/mt"/>
</dbReference>
<organism evidence="13">
    <name type="scientific">Bathymodiolus securiformis</name>
    <dbReference type="NCBI Taxonomy" id="268470"/>
    <lineage>
        <taxon>Eukaryota</taxon>
        <taxon>Metazoa</taxon>
        <taxon>Spiralia</taxon>
        <taxon>Lophotrochozoa</taxon>
        <taxon>Mollusca</taxon>
        <taxon>Bivalvia</taxon>
        <taxon>Autobranchia</taxon>
        <taxon>Pteriomorphia</taxon>
        <taxon>Mytilida</taxon>
        <taxon>Mytiloidea</taxon>
        <taxon>Mytilidae</taxon>
        <taxon>Bathymodiolinae</taxon>
        <taxon>Bathymodiolus</taxon>
    </lineage>
</organism>
<sequence>MFVLLDLLSGFDSYNMSDWSSFPLRLSFYLILTLVSILFYSSVNLSGAVFTKGLAVSWSMFKTSTGMSLSGFPLIVSSLFIFLMSVNMMGLVPFSFSVTSHLSLGPALAFLMWGSLWISGHRVSSKQNLTSLVPSFAPMFLVPFLLLVEIVTISSRPITLGFRLMINIIAGHLILSMGTNVNSFISLKGVLLNLSGPFYGAVYFSLFAWMGLMAAELAVGLIQAFIFCSLLSLYTNDHAN</sequence>
<evidence type="ECO:0000256" key="11">
    <source>
        <dbReference type="RuleBase" id="RU004450"/>
    </source>
</evidence>
<dbReference type="GO" id="GO:0046933">
    <property type="term" value="F:proton-transporting ATP synthase activity, rotational mechanism"/>
    <property type="evidence" value="ECO:0007669"/>
    <property type="project" value="TreeGrafter"/>
</dbReference>
<keyword evidence="13" id="KW-0496">Mitochondrion</keyword>
<evidence type="ECO:0000256" key="1">
    <source>
        <dbReference type="ARBA" id="ARBA00004141"/>
    </source>
</evidence>
<accession>A0A384W1K8</accession>
<evidence type="ECO:0000256" key="10">
    <source>
        <dbReference type="ARBA" id="ARBA00023310"/>
    </source>
</evidence>
<keyword evidence="4" id="KW-0138">CF(0)</keyword>